<sequence>MKGTEDVNFEEEDLEEDFDPESYDKRMKEIFKNYDDNVVDEDKPVFPDIGDSDIENDLEVENWVDWKPSQEHEVQNNNEEGDSVIDNEEKDDKYTFQKEVLSTFGRRKGNRNLRK</sequence>
<evidence type="ECO:0000313" key="3">
    <source>
        <dbReference type="Proteomes" id="UP000675881"/>
    </source>
</evidence>
<dbReference type="InterPro" id="IPR018034">
    <property type="entry name" value="Kri1"/>
</dbReference>
<reference evidence="2" key="1">
    <citation type="submission" date="2021-02" db="EMBL/GenBank/DDBJ databases">
        <authorList>
            <person name="Bekaert M."/>
        </authorList>
    </citation>
    <scope>NUCLEOTIDE SEQUENCE</scope>
    <source>
        <strain evidence="2">IoA-00</strain>
    </source>
</reference>
<evidence type="ECO:0000256" key="1">
    <source>
        <dbReference type="SAM" id="MobiDB-lite"/>
    </source>
</evidence>
<proteinExistence type="predicted"/>
<organism evidence="2 3">
    <name type="scientific">Lepeophtheirus salmonis</name>
    <name type="common">Salmon louse</name>
    <name type="synonym">Caligus salmonis</name>
    <dbReference type="NCBI Taxonomy" id="72036"/>
    <lineage>
        <taxon>Eukaryota</taxon>
        <taxon>Metazoa</taxon>
        <taxon>Ecdysozoa</taxon>
        <taxon>Arthropoda</taxon>
        <taxon>Crustacea</taxon>
        <taxon>Multicrustacea</taxon>
        <taxon>Hexanauplia</taxon>
        <taxon>Copepoda</taxon>
        <taxon>Siphonostomatoida</taxon>
        <taxon>Caligidae</taxon>
        <taxon>Lepeophtheirus</taxon>
    </lineage>
</organism>
<feature type="compositionally biased region" description="Acidic residues" evidence="1">
    <location>
        <begin position="7"/>
        <end position="21"/>
    </location>
</feature>
<dbReference type="AlphaFoldDB" id="A0A7R8CJR3"/>
<dbReference type="EMBL" id="HG994589">
    <property type="protein sequence ID" value="CAF2795341.1"/>
    <property type="molecule type" value="Genomic_DNA"/>
</dbReference>
<gene>
    <name evidence="2" type="ORF">LSAA_2281</name>
</gene>
<evidence type="ECO:0000313" key="2">
    <source>
        <dbReference type="EMBL" id="CAF2795341.1"/>
    </source>
</evidence>
<protein>
    <submittedName>
        <fullName evidence="2">KRI1</fullName>
    </submittedName>
</protein>
<feature type="region of interest" description="Disordered" evidence="1">
    <location>
        <begin position="1"/>
        <end position="21"/>
    </location>
</feature>
<name>A0A7R8CJR3_LEPSM</name>
<feature type="compositionally biased region" description="Acidic residues" evidence="1">
    <location>
        <begin position="79"/>
        <end position="89"/>
    </location>
</feature>
<dbReference type="Proteomes" id="UP000675881">
    <property type="component" value="Chromosome 10"/>
</dbReference>
<accession>A0A7R8CJR3</accession>
<feature type="region of interest" description="Disordered" evidence="1">
    <location>
        <begin position="69"/>
        <end position="90"/>
    </location>
</feature>
<keyword evidence="3" id="KW-1185">Reference proteome</keyword>
<dbReference type="Pfam" id="PF05178">
    <property type="entry name" value="Kri1"/>
    <property type="match status" value="1"/>
</dbReference>
<dbReference type="OrthoDB" id="10252032at2759"/>